<dbReference type="Proteomes" id="UP000001646">
    <property type="component" value="Chromosome 2"/>
</dbReference>
<keyword evidence="7" id="KW-0472">Membrane</keyword>
<keyword evidence="5" id="KW-0391">Immunity</keyword>
<organism evidence="12 13">
    <name type="scientific">Anolis carolinensis</name>
    <name type="common">Green anole</name>
    <name type="synonym">American chameleon</name>
    <dbReference type="NCBI Taxonomy" id="28377"/>
    <lineage>
        <taxon>Eukaryota</taxon>
        <taxon>Metazoa</taxon>
        <taxon>Chordata</taxon>
        <taxon>Craniata</taxon>
        <taxon>Vertebrata</taxon>
        <taxon>Euteleostomi</taxon>
        <taxon>Lepidosauria</taxon>
        <taxon>Squamata</taxon>
        <taxon>Bifurcata</taxon>
        <taxon>Unidentata</taxon>
        <taxon>Episquamata</taxon>
        <taxon>Toxicofera</taxon>
        <taxon>Iguania</taxon>
        <taxon>Dactyloidae</taxon>
        <taxon>Anolis</taxon>
    </lineage>
</organism>
<accession>A0A803T227</accession>
<dbReference type="InterPro" id="IPR011161">
    <property type="entry name" value="MHC_I-like_Ag-recog"/>
</dbReference>
<dbReference type="GO" id="GO:0042612">
    <property type="term" value="C:MHC class I protein complex"/>
    <property type="evidence" value="ECO:0007669"/>
    <property type="project" value="UniProtKB-KW"/>
</dbReference>
<comment type="subcellular location">
    <subcellularLocation>
        <location evidence="1">Membrane</location>
        <topology evidence="1">Single-pass type I membrane protein</topology>
    </subcellularLocation>
</comment>
<dbReference type="PANTHER" id="PTHR16675:SF242">
    <property type="entry name" value="MAJOR HISTOCOMPATIBILITY COMPLEX CLASS I-RELATED GENE PROTEIN"/>
    <property type="match status" value="1"/>
</dbReference>
<dbReference type="InterPro" id="IPR050208">
    <property type="entry name" value="MHC_class-I_related"/>
</dbReference>
<evidence type="ECO:0000256" key="9">
    <source>
        <dbReference type="ARBA" id="ARBA00023180"/>
    </source>
</evidence>
<dbReference type="GeneTree" id="ENSGT01150000286995"/>
<feature type="domain" description="MHC class I-like antigen recognition-like" evidence="11">
    <location>
        <begin position="80"/>
        <end position="187"/>
    </location>
</feature>
<dbReference type="PRINTS" id="PR01638">
    <property type="entry name" value="MHCCLASSI"/>
</dbReference>
<evidence type="ECO:0000256" key="5">
    <source>
        <dbReference type="ARBA" id="ARBA00022859"/>
    </source>
</evidence>
<dbReference type="Ensembl" id="ENSACAT00000039980.1">
    <property type="protein sequence ID" value="ENSACAP00000029267.1"/>
    <property type="gene ID" value="ENSACAG00000036484.1"/>
</dbReference>
<protein>
    <recommendedName>
        <fullName evidence="11">MHC class I-like antigen recognition-like domain-containing protein</fullName>
    </recommendedName>
</protein>
<dbReference type="Pfam" id="PF00129">
    <property type="entry name" value="MHC_I"/>
    <property type="match status" value="1"/>
</dbReference>
<keyword evidence="13" id="KW-1185">Reference proteome</keyword>
<dbReference type="SUPFAM" id="SSF54452">
    <property type="entry name" value="MHC antigen-recognition domain"/>
    <property type="match status" value="1"/>
</dbReference>
<name>A0A803T227_ANOCA</name>
<dbReference type="InterPro" id="IPR001039">
    <property type="entry name" value="MHC_I_a_a1/a2"/>
</dbReference>
<evidence type="ECO:0000256" key="4">
    <source>
        <dbReference type="ARBA" id="ARBA00022729"/>
    </source>
</evidence>
<evidence type="ECO:0000259" key="11">
    <source>
        <dbReference type="Pfam" id="PF00129"/>
    </source>
</evidence>
<dbReference type="InParanoid" id="A0A803T227"/>
<evidence type="ECO:0000256" key="3">
    <source>
        <dbReference type="ARBA" id="ARBA00022692"/>
    </source>
</evidence>
<evidence type="ECO:0000256" key="7">
    <source>
        <dbReference type="ARBA" id="ARBA00023136"/>
    </source>
</evidence>
<keyword evidence="4" id="KW-0732">Signal</keyword>
<keyword evidence="2" id="KW-0490">MHC I</keyword>
<keyword evidence="9" id="KW-0325">Glycoprotein</keyword>
<sequence length="191" mass="22241">MSIGGIINWAVQFFPGLKPTCCAISWGSSSHSLRYVYTSVSEPGQQEPQFFSVGYMDEQQFVSYDAKAKRRVPTVPWIRKQVFREFLATLARYYNQSGGTHTWQSMYGCELRRDGSKGGYWQYAYDGRDYISLDKETLTWMAADVPAQNTKRKWEAQRAIAERYKAYLEEECIQWLHEFVDYGKETLLRTG</sequence>
<dbReference type="AlphaFoldDB" id="A0A803T227"/>
<comment type="similarity">
    <text evidence="10">Belongs to the MHC class I family.</text>
</comment>
<evidence type="ECO:0000256" key="10">
    <source>
        <dbReference type="RuleBase" id="RU004439"/>
    </source>
</evidence>
<dbReference type="InterPro" id="IPR011162">
    <property type="entry name" value="MHC_I/II-like_Ag-recog"/>
</dbReference>
<proteinExistence type="inferred from homology"/>
<reference evidence="12" key="3">
    <citation type="submission" date="2025-09" db="UniProtKB">
        <authorList>
            <consortium name="Ensembl"/>
        </authorList>
    </citation>
    <scope>IDENTIFICATION</scope>
</reference>
<evidence type="ECO:0000256" key="6">
    <source>
        <dbReference type="ARBA" id="ARBA00022989"/>
    </source>
</evidence>
<dbReference type="GO" id="GO:0002474">
    <property type="term" value="P:antigen processing and presentation of peptide antigen via MHC class I"/>
    <property type="evidence" value="ECO:0007669"/>
    <property type="project" value="UniProtKB-KW"/>
</dbReference>
<evidence type="ECO:0000313" key="13">
    <source>
        <dbReference type="Proteomes" id="UP000001646"/>
    </source>
</evidence>
<dbReference type="InterPro" id="IPR037055">
    <property type="entry name" value="MHC_I-like_Ag-recog_sf"/>
</dbReference>
<evidence type="ECO:0000313" key="12">
    <source>
        <dbReference type="Ensembl" id="ENSACAP00000029267.1"/>
    </source>
</evidence>
<evidence type="ECO:0000256" key="8">
    <source>
        <dbReference type="ARBA" id="ARBA00023157"/>
    </source>
</evidence>
<evidence type="ECO:0000256" key="2">
    <source>
        <dbReference type="ARBA" id="ARBA00022451"/>
    </source>
</evidence>
<keyword evidence="6" id="KW-1133">Transmembrane helix</keyword>
<keyword evidence="3" id="KW-0812">Transmembrane</keyword>
<reference evidence="12 13" key="1">
    <citation type="submission" date="2009-12" db="EMBL/GenBank/DDBJ databases">
        <title>The Genome Sequence of Anolis carolinensis (Green Anole Lizard).</title>
        <authorList>
            <consortium name="The Genome Sequencing Platform"/>
            <person name="Di Palma F."/>
            <person name="Alfoldi J."/>
            <person name="Heiman D."/>
            <person name="Young S."/>
            <person name="Grabherr M."/>
            <person name="Johnson J."/>
            <person name="Lander E.S."/>
            <person name="Lindblad-Toh K."/>
        </authorList>
    </citation>
    <scope>NUCLEOTIDE SEQUENCE [LARGE SCALE GENOMIC DNA]</scope>
    <source>
        <strain evidence="12 13">JBL SC #1</strain>
    </source>
</reference>
<dbReference type="Gene3D" id="3.30.500.10">
    <property type="entry name" value="MHC class I-like antigen recognition-like"/>
    <property type="match status" value="1"/>
</dbReference>
<keyword evidence="8" id="KW-1015">Disulfide bond</keyword>
<dbReference type="FunFam" id="3.30.500.10:FF:000001">
    <property type="entry name" value="H-2 class I histocompatibility antigen, alpha chain"/>
    <property type="match status" value="1"/>
</dbReference>
<dbReference type="PANTHER" id="PTHR16675">
    <property type="entry name" value="MHC CLASS I-RELATED"/>
    <property type="match status" value="1"/>
</dbReference>
<reference evidence="12" key="2">
    <citation type="submission" date="2025-08" db="UniProtKB">
        <authorList>
            <consortium name="Ensembl"/>
        </authorList>
    </citation>
    <scope>IDENTIFICATION</scope>
</reference>
<evidence type="ECO:0000256" key="1">
    <source>
        <dbReference type="ARBA" id="ARBA00004479"/>
    </source>
</evidence>